<dbReference type="PANTHER" id="PTHR35807:SF1">
    <property type="entry name" value="TRANSCRIPTIONAL REGULATOR REDD"/>
    <property type="match status" value="1"/>
</dbReference>
<dbReference type="InterPro" id="IPR051677">
    <property type="entry name" value="AfsR-DnrI-RedD_regulator"/>
</dbReference>
<feature type="transmembrane region" description="Helical" evidence="1">
    <location>
        <begin position="545"/>
        <end position="563"/>
    </location>
</feature>
<dbReference type="SUPFAM" id="SSF117281">
    <property type="entry name" value="Kelch motif"/>
    <property type="match status" value="1"/>
</dbReference>
<evidence type="ECO:0000313" key="2">
    <source>
        <dbReference type="EMBL" id="SIN65886.1"/>
    </source>
</evidence>
<dbReference type="RefSeq" id="WP_074237390.1">
    <property type="nucleotide sequence ID" value="NZ_FSRA01000001.1"/>
</dbReference>
<dbReference type="InterPro" id="IPR015915">
    <property type="entry name" value="Kelch-typ_b-propeller"/>
</dbReference>
<evidence type="ECO:0000313" key="3">
    <source>
        <dbReference type="Proteomes" id="UP000185003"/>
    </source>
</evidence>
<dbReference type="GO" id="GO:0006355">
    <property type="term" value="P:regulation of DNA-templated transcription"/>
    <property type="evidence" value="ECO:0007669"/>
    <property type="project" value="TreeGrafter"/>
</dbReference>
<gene>
    <name evidence="2" type="ORF">SAMN04488055_0282</name>
</gene>
<evidence type="ECO:0000256" key="1">
    <source>
        <dbReference type="SAM" id="Phobius"/>
    </source>
</evidence>
<protein>
    <submittedName>
        <fullName evidence="2">Two-component response regulator, SAPR family, consists of REC, wHTH and BTAD domains</fullName>
    </submittedName>
</protein>
<keyword evidence="1" id="KW-0812">Transmembrane</keyword>
<dbReference type="Gene3D" id="2.120.10.80">
    <property type="entry name" value="Kelch-type beta propeller"/>
    <property type="match status" value="1"/>
</dbReference>
<name>A0A1N6D5B5_9BACT</name>
<dbReference type="PANTHER" id="PTHR35807">
    <property type="entry name" value="TRANSCRIPTIONAL REGULATOR REDD-RELATED"/>
    <property type="match status" value="1"/>
</dbReference>
<proteinExistence type="predicted"/>
<keyword evidence="1" id="KW-0472">Membrane</keyword>
<accession>A0A1N6D5B5</accession>
<reference evidence="2 3" key="1">
    <citation type="submission" date="2016-11" db="EMBL/GenBank/DDBJ databases">
        <authorList>
            <person name="Jaros S."/>
            <person name="Januszkiewicz K."/>
            <person name="Wedrychowicz H."/>
        </authorList>
    </citation>
    <scope>NUCLEOTIDE SEQUENCE [LARGE SCALE GENOMIC DNA]</scope>
    <source>
        <strain evidence="2 3">DSM 24787</strain>
    </source>
</reference>
<organism evidence="2 3">
    <name type="scientific">Chitinophaga niabensis</name>
    <dbReference type="NCBI Taxonomy" id="536979"/>
    <lineage>
        <taxon>Bacteria</taxon>
        <taxon>Pseudomonadati</taxon>
        <taxon>Bacteroidota</taxon>
        <taxon>Chitinophagia</taxon>
        <taxon>Chitinophagales</taxon>
        <taxon>Chitinophagaceae</taxon>
        <taxon>Chitinophaga</taxon>
    </lineage>
</organism>
<dbReference type="GO" id="GO:0003677">
    <property type="term" value="F:DNA binding"/>
    <property type="evidence" value="ECO:0007669"/>
    <property type="project" value="TreeGrafter"/>
</dbReference>
<dbReference type="EMBL" id="FSRA01000001">
    <property type="protein sequence ID" value="SIN65886.1"/>
    <property type="molecule type" value="Genomic_DNA"/>
</dbReference>
<keyword evidence="3" id="KW-1185">Reference proteome</keyword>
<sequence>MKSVVKGLLLVVFSLLFVKASYAQSHGLIFSSFEVVQEKRTSLDLGAGTPQCLGEDFELAFDLSFLPEHPAYFGYVFRLINARHQNIDLLYSPREGGFNVVFGESMTGIGFKIDSASLADQWHSFKLRVNKGEISFQVNGKLVSKAKVELKDDCFRIVFGACNEPEFKSTDLPPMQVRNISIAIDQETKYFWPLRETKGYVSIDSLRDKKANVTNPIWITPLYQQWQSVYNRTVKGNAAVAFDAAREEVVITAKDSIYRFPVKNGTMQTTAILSPEHFLLRGSLSFVQPETHQLYNFYLDKQWATPFREDQQTWEQPFPSADVTEYWHANKFYFPAQGRLYILGGYGQLTYKNKVHTYNFISHKWDSVQVKGDPYTPRYLAALGTKGDDVYILGGYGSTTGEQILNPKYLYDLLRFDPKANTIKKIFALDPPKDAFVFANSMVIIDENYYALTFPKDRFDSRLQLIRGSLKHNQYQALGDTIPYAFKDNRSYADLYYCANSKKLVAVTLLTDDNKTTDVKIYTIAFPPNALTIPAHSNAAVKVNWWYYPVGLLLLAFALWLSFRKRERKRRVKATLPEPEKVVKHKERPSVFLFGNFSVTDAEGVDITRQFTPLLKELFLLIMIYSVKYGHGISVENLNEILWNDKSDKDAKNNRSVNMLKLKTILGKLGNCSFKKESGKWVFQYPPEEIYIDLAIFYELVRNREGINKDQIRQLLQIVSRGAFLHQTEYTWLDDIKSDISGKVLDVLIYAGSTLTTPADAELLIEIANAIFNFDQVNEQALQMKCKTLNALGRHSIARNTYEKFAKDYRHMYDEDFPQSFSEILH</sequence>
<dbReference type="Proteomes" id="UP000185003">
    <property type="component" value="Unassembled WGS sequence"/>
</dbReference>
<dbReference type="OrthoDB" id="1110630at2"/>
<dbReference type="STRING" id="536979.SAMN04488055_0282"/>
<keyword evidence="1" id="KW-1133">Transmembrane helix</keyword>
<dbReference type="AlphaFoldDB" id="A0A1N6D5B5"/>